<sequence length="156" mass="18137">MERVRGFIRRTKQREVILRVLRSTRSHPTADWVYQEVRKELPNISLGTVYRNLKILTESGEALELSYGSSYSRFDGVATNHYHFVCERCGRVEDVPMPVDDEKDRAVERLMGVKVRQHRLEFYGLCPACQAEMDQRLPHGRADRAETALDEAYPTH</sequence>
<comment type="similarity">
    <text evidence="1">Belongs to the Fur family.</text>
</comment>
<dbReference type="PANTHER" id="PTHR33202">
    <property type="entry name" value="ZINC UPTAKE REGULATION PROTEIN"/>
    <property type="match status" value="1"/>
</dbReference>
<gene>
    <name evidence="7" type="ORF">VLY81_04635</name>
</gene>
<accession>A0ABZ1BRU0</accession>
<dbReference type="CDD" id="cd07153">
    <property type="entry name" value="Fur_like"/>
    <property type="match status" value="1"/>
</dbReference>
<keyword evidence="8" id="KW-1185">Reference proteome</keyword>
<reference evidence="8" key="1">
    <citation type="submission" date="2023-12" db="EMBL/GenBank/DDBJ databases">
        <title>Novel isolates from deep terrestrial aquifers shed light on the physiology and ecology of the class Limnochordia.</title>
        <authorList>
            <person name="Karnachuk O.V."/>
            <person name="Lukina A.P."/>
            <person name="Avakyan M.R."/>
            <person name="Kadnikov V."/>
            <person name="Begmatov S."/>
            <person name="Beletsky A.V."/>
            <person name="Mardanov A.V."/>
            <person name="Ravin N.V."/>
        </authorList>
    </citation>
    <scope>NUCLEOTIDE SEQUENCE [LARGE SCALE GENOMIC DNA]</scope>
    <source>
        <strain evidence="8">LN</strain>
    </source>
</reference>
<keyword evidence="2" id="KW-0678">Repressor</keyword>
<dbReference type="InterPro" id="IPR036390">
    <property type="entry name" value="WH_DNA-bd_sf"/>
</dbReference>
<dbReference type="PANTHER" id="PTHR33202:SF7">
    <property type="entry name" value="FERRIC UPTAKE REGULATION PROTEIN"/>
    <property type="match status" value="1"/>
</dbReference>
<dbReference type="SUPFAM" id="SSF46785">
    <property type="entry name" value="Winged helix' DNA-binding domain"/>
    <property type="match status" value="1"/>
</dbReference>
<dbReference type="Gene3D" id="3.30.1490.190">
    <property type="match status" value="1"/>
</dbReference>
<dbReference type="InterPro" id="IPR036388">
    <property type="entry name" value="WH-like_DNA-bd_sf"/>
</dbReference>
<dbReference type="InterPro" id="IPR002481">
    <property type="entry name" value="FUR"/>
</dbReference>
<organism evidence="7 8">
    <name type="scientific">Geochorda subterranea</name>
    <dbReference type="NCBI Taxonomy" id="3109564"/>
    <lineage>
        <taxon>Bacteria</taxon>
        <taxon>Bacillati</taxon>
        <taxon>Bacillota</taxon>
        <taxon>Limnochordia</taxon>
        <taxon>Limnochordales</taxon>
        <taxon>Geochordaceae</taxon>
        <taxon>Geochorda</taxon>
    </lineage>
</organism>
<keyword evidence="3" id="KW-0862">Zinc</keyword>
<evidence type="ECO:0000256" key="4">
    <source>
        <dbReference type="ARBA" id="ARBA00023015"/>
    </source>
</evidence>
<dbReference type="RefSeq" id="WP_324669857.1">
    <property type="nucleotide sequence ID" value="NZ_CP141614.1"/>
</dbReference>
<proteinExistence type="inferred from homology"/>
<dbReference type="EMBL" id="CP141614">
    <property type="protein sequence ID" value="WRP15454.1"/>
    <property type="molecule type" value="Genomic_DNA"/>
</dbReference>
<protein>
    <submittedName>
        <fullName evidence="7">Transcriptional repressor</fullName>
    </submittedName>
</protein>
<evidence type="ECO:0000313" key="8">
    <source>
        <dbReference type="Proteomes" id="UP001333102"/>
    </source>
</evidence>
<dbReference type="Proteomes" id="UP001333102">
    <property type="component" value="Chromosome"/>
</dbReference>
<evidence type="ECO:0000256" key="3">
    <source>
        <dbReference type="ARBA" id="ARBA00022833"/>
    </source>
</evidence>
<evidence type="ECO:0000256" key="2">
    <source>
        <dbReference type="ARBA" id="ARBA00022491"/>
    </source>
</evidence>
<evidence type="ECO:0000256" key="1">
    <source>
        <dbReference type="ARBA" id="ARBA00007957"/>
    </source>
</evidence>
<dbReference type="Pfam" id="PF01475">
    <property type="entry name" value="FUR"/>
    <property type="match status" value="1"/>
</dbReference>
<keyword evidence="6" id="KW-0804">Transcription</keyword>
<evidence type="ECO:0000256" key="6">
    <source>
        <dbReference type="ARBA" id="ARBA00023163"/>
    </source>
</evidence>
<keyword evidence="5" id="KW-0238">DNA-binding</keyword>
<dbReference type="Gene3D" id="1.10.10.10">
    <property type="entry name" value="Winged helix-like DNA-binding domain superfamily/Winged helix DNA-binding domain"/>
    <property type="match status" value="1"/>
</dbReference>
<evidence type="ECO:0000256" key="5">
    <source>
        <dbReference type="ARBA" id="ARBA00023125"/>
    </source>
</evidence>
<evidence type="ECO:0000313" key="7">
    <source>
        <dbReference type="EMBL" id="WRP15454.1"/>
    </source>
</evidence>
<keyword evidence="4" id="KW-0805">Transcription regulation</keyword>
<name>A0ABZ1BRU0_9FIRM</name>
<dbReference type="InterPro" id="IPR043135">
    <property type="entry name" value="Fur_C"/>
</dbReference>